<dbReference type="Proteomes" id="UP000887116">
    <property type="component" value="Unassembled WGS sequence"/>
</dbReference>
<reference evidence="1" key="1">
    <citation type="submission" date="2020-07" db="EMBL/GenBank/DDBJ databases">
        <title>Multicomponent nature underlies the extraordinary mechanical properties of spider dragline silk.</title>
        <authorList>
            <person name="Kono N."/>
            <person name="Nakamura H."/>
            <person name="Mori M."/>
            <person name="Yoshida Y."/>
            <person name="Ohtoshi R."/>
            <person name="Malay A.D."/>
            <person name="Moran D.A.P."/>
            <person name="Tomita M."/>
            <person name="Numata K."/>
            <person name="Arakawa K."/>
        </authorList>
    </citation>
    <scope>NUCLEOTIDE SEQUENCE</scope>
</reference>
<organism evidence="1 2">
    <name type="scientific">Trichonephila clavata</name>
    <name type="common">Joro spider</name>
    <name type="synonym">Nephila clavata</name>
    <dbReference type="NCBI Taxonomy" id="2740835"/>
    <lineage>
        <taxon>Eukaryota</taxon>
        <taxon>Metazoa</taxon>
        <taxon>Ecdysozoa</taxon>
        <taxon>Arthropoda</taxon>
        <taxon>Chelicerata</taxon>
        <taxon>Arachnida</taxon>
        <taxon>Araneae</taxon>
        <taxon>Araneomorphae</taxon>
        <taxon>Entelegynae</taxon>
        <taxon>Araneoidea</taxon>
        <taxon>Nephilidae</taxon>
        <taxon>Trichonephila</taxon>
    </lineage>
</organism>
<accession>A0A8X6G4K9</accession>
<dbReference type="SUPFAM" id="SSF53474">
    <property type="entry name" value="alpha/beta-Hydrolases"/>
    <property type="match status" value="1"/>
</dbReference>
<comment type="caution">
    <text evidence="1">The sequence shown here is derived from an EMBL/GenBank/DDBJ whole genome shotgun (WGS) entry which is preliminary data.</text>
</comment>
<dbReference type="InterPro" id="IPR008547">
    <property type="entry name" value="DUF829_TMEM53"/>
</dbReference>
<dbReference type="Pfam" id="PF05705">
    <property type="entry name" value="DUF829"/>
    <property type="match status" value="1"/>
</dbReference>
<name>A0A8X6G4K9_TRICU</name>
<dbReference type="GO" id="GO:0017171">
    <property type="term" value="F:serine hydrolase activity"/>
    <property type="evidence" value="ECO:0007669"/>
    <property type="project" value="TreeGrafter"/>
</dbReference>
<dbReference type="AlphaFoldDB" id="A0A8X6G4K9"/>
<proteinExistence type="predicted"/>
<dbReference type="OrthoDB" id="77878at2759"/>
<dbReference type="PANTHER" id="PTHR20908">
    <property type="entry name" value="LD15586P"/>
    <property type="match status" value="1"/>
</dbReference>
<dbReference type="PANTHER" id="PTHR20908:SF1">
    <property type="entry name" value="LD15586P"/>
    <property type="match status" value="1"/>
</dbReference>
<evidence type="ECO:0000313" key="2">
    <source>
        <dbReference type="Proteomes" id="UP000887116"/>
    </source>
</evidence>
<evidence type="ECO:0000313" key="1">
    <source>
        <dbReference type="EMBL" id="GFQ96610.1"/>
    </source>
</evidence>
<sequence length="300" mass="34445">MSHFLRQFHVISSLKSNSERDVYPFYKVIAPILARHPAVRRMKTQSISKNLQLKIVDPQNDRKKKPLAVILSWMLAKDSHIEKFRNIYISRGYDVLTVNIAPKDLLFPVSGSQVVAKNVLDYFNTNDYEDILVHAFSVGGYLMGEMFVQLRENPEKYKDIAQRIRGIVLDSAVDFEGIPSGFPRAVSKNPLTVKVLEWYVATHLALMYNVATKHYLKSSKNFHNTPLRCPALFFVSEADKVGSPLANQMVIENWQVRGVDVKMKCWSDSKHVSHMYKHQDEYVAEVEKFLAKLNLPCSKL</sequence>
<dbReference type="Gene3D" id="3.40.50.1820">
    <property type="entry name" value="alpha/beta hydrolase"/>
    <property type="match status" value="1"/>
</dbReference>
<gene>
    <name evidence="1" type="primary">AVEN_167330_1</name>
    <name evidence="1" type="ORF">TNCT_210971</name>
</gene>
<protein>
    <submittedName>
        <fullName evidence="1">Uncharacterized protein</fullName>
    </submittedName>
</protein>
<dbReference type="EMBL" id="BMAO01014707">
    <property type="protein sequence ID" value="GFQ96610.1"/>
    <property type="molecule type" value="Genomic_DNA"/>
</dbReference>
<keyword evidence="2" id="KW-1185">Reference proteome</keyword>
<dbReference type="InterPro" id="IPR029058">
    <property type="entry name" value="AB_hydrolase_fold"/>
</dbReference>